<dbReference type="InterPro" id="IPR043128">
    <property type="entry name" value="Rev_trsase/Diguanyl_cyclase"/>
</dbReference>
<comment type="caution">
    <text evidence="2">The sequence shown here is derived from an EMBL/GenBank/DDBJ whole genome shotgun (WGS) entry which is preliminary data.</text>
</comment>
<dbReference type="PROSITE" id="PS50878">
    <property type="entry name" value="RT_POL"/>
    <property type="match status" value="1"/>
</dbReference>
<dbReference type="InterPro" id="IPR043502">
    <property type="entry name" value="DNA/RNA_pol_sf"/>
</dbReference>
<evidence type="ECO:0000313" key="2">
    <source>
        <dbReference type="EMBL" id="CAH2087968.1"/>
    </source>
</evidence>
<proteinExistence type="predicted"/>
<name>A0AAU9TMQ4_EUPED</name>
<organism evidence="2 3">
    <name type="scientific">Euphydryas editha</name>
    <name type="common">Edith's checkerspot</name>
    <dbReference type="NCBI Taxonomy" id="104508"/>
    <lineage>
        <taxon>Eukaryota</taxon>
        <taxon>Metazoa</taxon>
        <taxon>Ecdysozoa</taxon>
        <taxon>Arthropoda</taxon>
        <taxon>Hexapoda</taxon>
        <taxon>Insecta</taxon>
        <taxon>Pterygota</taxon>
        <taxon>Neoptera</taxon>
        <taxon>Endopterygota</taxon>
        <taxon>Lepidoptera</taxon>
        <taxon>Glossata</taxon>
        <taxon>Ditrysia</taxon>
        <taxon>Papilionoidea</taxon>
        <taxon>Nymphalidae</taxon>
        <taxon>Nymphalinae</taxon>
        <taxon>Euphydryas</taxon>
    </lineage>
</organism>
<dbReference type="InterPro" id="IPR000477">
    <property type="entry name" value="RT_dom"/>
</dbReference>
<dbReference type="AlphaFoldDB" id="A0AAU9TMQ4"/>
<evidence type="ECO:0000313" key="3">
    <source>
        <dbReference type="Proteomes" id="UP001153954"/>
    </source>
</evidence>
<sequence length="781" mass="85836">MDGDLKNAARILFSSDTLAPFDNKTLEALREKHPLPNPASLLPDPPCSNNVLQVKDEDTYAAIMSFTSGSASGIDGITPQHLKDLVSASAGDAGRALLNDITKLCNFMLSGKVTSSFLPHIYGARLCAFNKKDGSIRPIAIGTTFRRLASKLACKHIISTLKTKFEPIQVGFGIKGGCEAAVHSARTFLKGNEAEVLLKVDVKNAFNSLDRATLLNEVSLNLPEIYPYVWQCYSSPCKLLFGENTIFSNVGVQQGDPLGPALFSLGIHKCISNLKSKFNIWYLDDGTIGGKVDDVIEDLIKIKNEFDSIGLKLNFSKCEIFFTDILSPKKINLATELFYKIAPNLKILQKNTLCLLGAPLFDEGIESILDSKIKIFLDNTDKLGTLNSHIAYTILKYCLFVPKLMYILRTSPIWKFPGLTDKIDATLKCSLEKILNLSFDENSWTQATLPIRDGGIGVRKISSVALPAFLASVHSIKGLCSKILKSSSVQITDATDAVENWKLRCPNDDIPKEVTKQKLWDAPLVHNTRENLTQNLTSDKNRARLLALSSKESGHWLHAMPSKNLGTLLDNESFRICIGLRLGARLCFEHRCPCGKEVDSFGLHGLSCNKSSGRFSRHGSLNETIKRALATIDVPALIEPTGISRDDGKRPDGLTLIPWERGRALLWDATCVDTLAPSHIRETAVRMGAAAEKAEMTKRHKYSSLIQSYIFVPFAVETLGPWSSSAKNFLKELTPRLIASTGDKRAGAFFAQRIGIAIQRGNAASILGTIPRGHDLYQNCL</sequence>
<dbReference type="PANTHER" id="PTHR48462">
    <property type="entry name" value="PROTEIN, PUTATIVE-RELATED"/>
    <property type="match status" value="1"/>
</dbReference>
<dbReference type="Proteomes" id="UP001153954">
    <property type="component" value="Unassembled WGS sequence"/>
</dbReference>
<reference evidence="2" key="1">
    <citation type="submission" date="2022-03" db="EMBL/GenBank/DDBJ databases">
        <authorList>
            <person name="Tunstrom K."/>
        </authorList>
    </citation>
    <scope>NUCLEOTIDE SEQUENCE</scope>
</reference>
<gene>
    <name evidence="2" type="ORF">EEDITHA_LOCUS4170</name>
</gene>
<dbReference type="EMBL" id="CAKOGL010000007">
    <property type="protein sequence ID" value="CAH2087968.1"/>
    <property type="molecule type" value="Genomic_DNA"/>
</dbReference>
<evidence type="ECO:0000259" key="1">
    <source>
        <dbReference type="PROSITE" id="PS50878"/>
    </source>
</evidence>
<feature type="domain" description="Reverse transcriptase" evidence="1">
    <location>
        <begin position="110"/>
        <end position="360"/>
    </location>
</feature>
<dbReference type="SUPFAM" id="SSF56672">
    <property type="entry name" value="DNA/RNA polymerases"/>
    <property type="match status" value="1"/>
</dbReference>
<keyword evidence="3" id="KW-1185">Reference proteome</keyword>
<dbReference type="Pfam" id="PF00078">
    <property type="entry name" value="RVT_1"/>
    <property type="match status" value="1"/>
</dbReference>
<dbReference type="Gene3D" id="3.30.70.270">
    <property type="match status" value="1"/>
</dbReference>
<protein>
    <recommendedName>
        <fullName evidence="1">Reverse transcriptase domain-containing protein</fullName>
    </recommendedName>
</protein>
<dbReference type="GO" id="GO:0071897">
    <property type="term" value="P:DNA biosynthetic process"/>
    <property type="evidence" value="ECO:0007669"/>
    <property type="project" value="UniProtKB-ARBA"/>
</dbReference>
<dbReference type="PANTHER" id="PTHR48462:SF1">
    <property type="entry name" value="PROTEIN, PUTATIVE-RELATED"/>
    <property type="match status" value="1"/>
</dbReference>
<accession>A0AAU9TMQ4</accession>